<dbReference type="InterPro" id="IPR036087">
    <property type="entry name" value="Nict_dMeBzImd_PRibTrfase_sf"/>
</dbReference>
<accession>A0A7C5UWY7</accession>
<evidence type="ECO:0000313" key="1">
    <source>
        <dbReference type="EMBL" id="HHR95964.1"/>
    </source>
</evidence>
<name>A0A7C5UWY7_9CREN</name>
<protein>
    <submittedName>
        <fullName evidence="1">Uncharacterized protein</fullName>
    </submittedName>
</protein>
<dbReference type="AlphaFoldDB" id="A0A7C5UWY7"/>
<gene>
    <name evidence="1" type="ORF">ENL47_03885</name>
</gene>
<dbReference type="Gene3D" id="3.40.50.10210">
    <property type="match status" value="1"/>
</dbReference>
<reference evidence="1" key="1">
    <citation type="journal article" date="2020" name="mSystems">
        <title>Genome- and Community-Level Interaction Insights into Carbon Utilization and Element Cycling Functions of Hydrothermarchaeota in Hydrothermal Sediment.</title>
        <authorList>
            <person name="Zhou Z."/>
            <person name="Liu Y."/>
            <person name="Xu W."/>
            <person name="Pan J."/>
            <person name="Luo Z.H."/>
            <person name="Li M."/>
        </authorList>
    </citation>
    <scope>NUCLEOTIDE SEQUENCE [LARGE SCALE GENOMIC DNA]</scope>
    <source>
        <strain evidence="1">SpSt-1</strain>
    </source>
</reference>
<dbReference type="GO" id="GO:0008939">
    <property type="term" value="F:nicotinate-nucleotide-dimethylbenzimidazole phosphoribosyltransferase activity"/>
    <property type="evidence" value="ECO:0007669"/>
    <property type="project" value="InterPro"/>
</dbReference>
<sequence>MSRSFRGITFVRGGIDEEFLQRKTLCIYVIASTKTSTIPGISLAGQVPLLTLFISTLDVEYLYYGTPVSFQ</sequence>
<proteinExistence type="predicted"/>
<dbReference type="EMBL" id="DRUB01000071">
    <property type="protein sequence ID" value="HHR95964.1"/>
    <property type="molecule type" value="Genomic_DNA"/>
</dbReference>
<organism evidence="1">
    <name type="scientific">Ignisphaera aggregans</name>
    <dbReference type="NCBI Taxonomy" id="334771"/>
    <lineage>
        <taxon>Archaea</taxon>
        <taxon>Thermoproteota</taxon>
        <taxon>Thermoprotei</taxon>
        <taxon>Desulfurococcales</taxon>
        <taxon>Desulfurococcaceae</taxon>
        <taxon>Ignisphaera</taxon>
    </lineage>
</organism>
<comment type="caution">
    <text evidence="1">The sequence shown here is derived from an EMBL/GenBank/DDBJ whole genome shotgun (WGS) entry which is preliminary data.</text>
</comment>